<organism evidence="2 3">
    <name type="scientific">Odynerus spinipes</name>
    <dbReference type="NCBI Taxonomy" id="1348599"/>
    <lineage>
        <taxon>Eukaryota</taxon>
        <taxon>Metazoa</taxon>
        <taxon>Ecdysozoa</taxon>
        <taxon>Arthropoda</taxon>
        <taxon>Hexapoda</taxon>
        <taxon>Insecta</taxon>
        <taxon>Pterygota</taxon>
        <taxon>Neoptera</taxon>
        <taxon>Endopterygota</taxon>
        <taxon>Hymenoptera</taxon>
        <taxon>Apocrita</taxon>
        <taxon>Aculeata</taxon>
        <taxon>Vespoidea</taxon>
        <taxon>Vespidae</taxon>
        <taxon>Eumeninae</taxon>
        <taxon>Odynerus</taxon>
    </lineage>
</organism>
<reference evidence="2" key="2">
    <citation type="journal article" date="2023" name="Commun. Biol.">
        <title>Intrasexual cuticular hydrocarbon dimorphism in a wasp sheds light on hydrocarbon biosynthesis genes in Hymenoptera.</title>
        <authorList>
            <person name="Moris V.C."/>
            <person name="Podsiadlowski L."/>
            <person name="Martin S."/>
            <person name="Oeyen J.P."/>
            <person name="Donath A."/>
            <person name="Petersen M."/>
            <person name="Wilbrandt J."/>
            <person name="Misof B."/>
            <person name="Liedtke D."/>
            <person name="Thamm M."/>
            <person name="Scheiner R."/>
            <person name="Schmitt T."/>
            <person name="Niehuis O."/>
        </authorList>
    </citation>
    <scope>NUCLEOTIDE SEQUENCE</scope>
    <source>
        <strain evidence="2">GBR_01_08_01A</strain>
    </source>
</reference>
<dbReference type="EMBL" id="JAIFRP010001550">
    <property type="protein sequence ID" value="KAK2577747.1"/>
    <property type="molecule type" value="Genomic_DNA"/>
</dbReference>
<comment type="caution">
    <text evidence="2">The sequence shown here is derived from an EMBL/GenBank/DDBJ whole genome shotgun (WGS) entry which is preliminary data.</text>
</comment>
<evidence type="ECO:0000313" key="2">
    <source>
        <dbReference type="EMBL" id="KAK2577747.1"/>
    </source>
</evidence>
<dbReference type="AlphaFoldDB" id="A0AAD9RDN1"/>
<reference evidence="2" key="1">
    <citation type="submission" date="2021-08" db="EMBL/GenBank/DDBJ databases">
        <authorList>
            <person name="Misof B."/>
            <person name="Oliver O."/>
            <person name="Podsiadlowski L."/>
            <person name="Donath A."/>
            <person name="Peters R."/>
            <person name="Mayer C."/>
            <person name="Rust J."/>
            <person name="Gunkel S."/>
            <person name="Lesny P."/>
            <person name="Martin S."/>
            <person name="Oeyen J.P."/>
            <person name="Petersen M."/>
            <person name="Panagiotis P."/>
            <person name="Wilbrandt J."/>
            <person name="Tanja T."/>
        </authorList>
    </citation>
    <scope>NUCLEOTIDE SEQUENCE</scope>
    <source>
        <strain evidence="2">GBR_01_08_01A</strain>
        <tissue evidence="2">Thorax + abdomen</tissue>
    </source>
</reference>
<proteinExistence type="predicted"/>
<keyword evidence="3" id="KW-1185">Reference proteome</keyword>
<name>A0AAD9RDN1_9HYME</name>
<protein>
    <submittedName>
        <fullName evidence="2">Uncharacterized protein</fullName>
    </submittedName>
</protein>
<feature type="region of interest" description="Disordered" evidence="1">
    <location>
        <begin position="35"/>
        <end position="65"/>
    </location>
</feature>
<accession>A0AAD9RDN1</accession>
<sequence>MQTSETFNRRTRRAGSRVQALRLNRRLHKIRDFEPREAGAVVEPRKSPQQASAPLEVVPEPPREQAKPRIISIQYRAWKLIPRGAGSPVSKTREPPYIGDPRLKLAPWRLIEISNGRKVPPPISLVPGDPRRRTIVIL</sequence>
<evidence type="ECO:0000313" key="3">
    <source>
        <dbReference type="Proteomes" id="UP001258017"/>
    </source>
</evidence>
<gene>
    <name evidence="2" type="ORF">KPH14_012774</name>
</gene>
<evidence type="ECO:0000256" key="1">
    <source>
        <dbReference type="SAM" id="MobiDB-lite"/>
    </source>
</evidence>
<dbReference type="Proteomes" id="UP001258017">
    <property type="component" value="Unassembled WGS sequence"/>
</dbReference>